<accession>A0A164JAE1</accession>
<organism evidence="3 4">
    <name type="scientific">Daphnia magna</name>
    <dbReference type="NCBI Taxonomy" id="35525"/>
    <lineage>
        <taxon>Eukaryota</taxon>
        <taxon>Metazoa</taxon>
        <taxon>Ecdysozoa</taxon>
        <taxon>Arthropoda</taxon>
        <taxon>Crustacea</taxon>
        <taxon>Branchiopoda</taxon>
        <taxon>Diplostraca</taxon>
        <taxon>Cladocera</taxon>
        <taxon>Anomopoda</taxon>
        <taxon>Daphniidae</taxon>
        <taxon>Daphnia</taxon>
    </lineage>
</organism>
<evidence type="ECO:0000256" key="1">
    <source>
        <dbReference type="ARBA" id="ARBA00006865"/>
    </source>
</evidence>
<keyword evidence="4" id="KW-1185">Reference proteome</keyword>
<proteinExistence type="inferred from homology"/>
<comment type="caution">
    <text evidence="3">The sequence shown here is derived from an EMBL/GenBank/DDBJ whole genome shotgun (WGS) entry which is preliminary data.</text>
</comment>
<dbReference type="InterPro" id="IPR000757">
    <property type="entry name" value="Beta-glucanase-like"/>
</dbReference>
<dbReference type="SUPFAM" id="SSF49899">
    <property type="entry name" value="Concanavalin A-like lectins/glucanases"/>
    <property type="match status" value="1"/>
</dbReference>
<gene>
    <name evidence="3" type="ORF">APZ42_000925</name>
</gene>
<dbReference type="Proteomes" id="UP000076858">
    <property type="component" value="Unassembled WGS sequence"/>
</dbReference>
<dbReference type="Pfam" id="PF00722">
    <property type="entry name" value="Glyco_hydro_16"/>
    <property type="match status" value="1"/>
</dbReference>
<evidence type="ECO:0000313" key="3">
    <source>
        <dbReference type="EMBL" id="KZS02148.1"/>
    </source>
</evidence>
<evidence type="ECO:0000259" key="2">
    <source>
        <dbReference type="PROSITE" id="PS51762"/>
    </source>
</evidence>
<dbReference type="OrthoDB" id="4781at2759"/>
<dbReference type="EMBL" id="LRGB01005181">
    <property type="protein sequence ID" value="KZS02148.1"/>
    <property type="molecule type" value="Genomic_DNA"/>
</dbReference>
<name>A0A164JAE1_9CRUS</name>
<dbReference type="AlphaFoldDB" id="A0A164JAE1"/>
<dbReference type="GO" id="GO:0005975">
    <property type="term" value="P:carbohydrate metabolic process"/>
    <property type="evidence" value="ECO:0007669"/>
    <property type="project" value="InterPro"/>
</dbReference>
<dbReference type="PANTHER" id="PTHR10963">
    <property type="entry name" value="GLYCOSYL HYDROLASE-RELATED"/>
    <property type="match status" value="1"/>
</dbReference>
<sequence>DNDFNRNLRTNKLIPDNRVTEIPDFSSDFHTYRVDWLPNGFHFYIDKELIGEMFPPAGGFWELGGFDGENLWSSGTILAPFDQRFHFLINVAVGGNFFPDGCQNENYDKPWDASDPTQMKSFWESRENWLPTWNDETEDNTMQVDYIRVYGL</sequence>
<feature type="domain" description="GH16" evidence="2">
    <location>
        <begin position="1"/>
        <end position="152"/>
    </location>
</feature>
<dbReference type="GO" id="GO:0004553">
    <property type="term" value="F:hydrolase activity, hydrolyzing O-glycosyl compounds"/>
    <property type="evidence" value="ECO:0007669"/>
    <property type="project" value="InterPro"/>
</dbReference>
<evidence type="ECO:0000313" key="4">
    <source>
        <dbReference type="Proteomes" id="UP000076858"/>
    </source>
</evidence>
<dbReference type="InterPro" id="IPR050546">
    <property type="entry name" value="Glycosyl_Hydrlase_16"/>
</dbReference>
<comment type="similarity">
    <text evidence="1">Belongs to the glycosyl hydrolase 16 family.</text>
</comment>
<dbReference type="InterPro" id="IPR013320">
    <property type="entry name" value="ConA-like_dom_sf"/>
</dbReference>
<reference evidence="3 4" key="1">
    <citation type="submission" date="2016-03" db="EMBL/GenBank/DDBJ databases">
        <title>EvidentialGene: Evidence-directed Construction of Genes on Genomes.</title>
        <authorList>
            <person name="Gilbert D.G."/>
            <person name="Choi J.-H."/>
            <person name="Mockaitis K."/>
            <person name="Colbourne J."/>
            <person name="Pfrender M."/>
        </authorList>
    </citation>
    <scope>NUCLEOTIDE SEQUENCE [LARGE SCALE GENOMIC DNA]</scope>
    <source>
        <strain evidence="3 4">Xinb3</strain>
        <tissue evidence="3">Complete organism</tissue>
    </source>
</reference>
<dbReference type="PANTHER" id="PTHR10963:SF55">
    <property type="entry name" value="GLYCOSIDE HYDROLASE FAMILY 16 PROTEIN"/>
    <property type="match status" value="1"/>
</dbReference>
<dbReference type="Gene3D" id="2.60.120.200">
    <property type="match status" value="1"/>
</dbReference>
<dbReference type="PROSITE" id="PS51762">
    <property type="entry name" value="GH16_2"/>
    <property type="match status" value="1"/>
</dbReference>
<dbReference type="STRING" id="35525.A0A164JAE1"/>
<protein>
    <submittedName>
        <fullName evidence="3">Beta-1,3-glucan-binding protein</fullName>
    </submittedName>
</protein>
<feature type="non-terminal residue" evidence="3">
    <location>
        <position position="1"/>
    </location>
</feature>